<dbReference type="InterPro" id="IPR003346">
    <property type="entry name" value="Transposase_20"/>
</dbReference>
<proteinExistence type="predicted"/>
<dbReference type="EMBL" id="CADIKI010000018">
    <property type="protein sequence ID" value="CAB3803224.1"/>
    <property type="molecule type" value="Genomic_DNA"/>
</dbReference>
<keyword evidence="3" id="KW-1185">Reference proteome</keyword>
<protein>
    <submittedName>
        <fullName evidence="2">IS110 family transposase ISHar3</fullName>
    </submittedName>
</protein>
<dbReference type="GO" id="GO:0003677">
    <property type="term" value="F:DNA binding"/>
    <property type="evidence" value="ECO:0007669"/>
    <property type="project" value="InterPro"/>
</dbReference>
<gene>
    <name evidence="2" type="ORF">LMG27177_05413</name>
</gene>
<name>A0A6J5GLY0_9BURK</name>
<dbReference type="PANTHER" id="PTHR33055">
    <property type="entry name" value="TRANSPOSASE FOR INSERTION SEQUENCE ELEMENT IS1111A"/>
    <property type="match status" value="1"/>
</dbReference>
<dbReference type="GO" id="GO:0004803">
    <property type="term" value="F:transposase activity"/>
    <property type="evidence" value="ECO:0007669"/>
    <property type="project" value="InterPro"/>
</dbReference>
<evidence type="ECO:0000259" key="1">
    <source>
        <dbReference type="Pfam" id="PF02371"/>
    </source>
</evidence>
<sequence length="128" mass="14277">MMRDMYERLVLLDKQIARYDELIHQVHKTSPASQRLEKIRGVGPLIATAVSAAAGSAAELSNGRQFAAWLGLTPRQHSPGGKDRLFGITRRGYGYLRMLLVHGARSIVQQAIKHTDTLSRWIFDAPPV</sequence>
<evidence type="ECO:0000313" key="3">
    <source>
        <dbReference type="Proteomes" id="UP000494252"/>
    </source>
</evidence>
<dbReference type="AlphaFoldDB" id="A0A6J5GLY0"/>
<organism evidence="2 3">
    <name type="scientific">Paraburkholderia fynbosensis</name>
    <dbReference type="NCBI Taxonomy" id="1200993"/>
    <lineage>
        <taxon>Bacteria</taxon>
        <taxon>Pseudomonadati</taxon>
        <taxon>Pseudomonadota</taxon>
        <taxon>Betaproteobacteria</taxon>
        <taxon>Burkholderiales</taxon>
        <taxon>Burkholderiaceae</taxon>
        <taxon>Paraburkholderia</taxon>
    </lineage>
</organism>
<dbReference type="InterPro" id="IPR047650">
    <property type="entry name" value="Transpos_IS110"/>
</dbReference>
<dbReference type="GO" id="GO:0006313">
    <property type="term" value="P:DNA transposition"/>
    <property type="evidence" value="ECO:0007669"/>
    <property type="project" value="InterPro"/>
</dbReference>
<dbReference type="Proteomes" id="UP000494252">
    <property type="component" value="Unassembled WGS sequence"/>
</dbReference>
<feature type="domain" description="Transposase IS116/IS110/IS902 C-terminal" evidence="1">
    <location>
        <begin position="34"/>
        <end position="109"/>
    </location>
</feature>
<evidence type="ECO:0000313" key="2">
    <source>
        <dbReference type="EMBL" id="CAB3803224.1"/>
    </source>
</evidence>
<accession>A0A6J5GLY0</accession>
<reference evidence="2 3" key="1">
    <citation type="submission" date="2020-04" db="EMBL/GenBank/DDBJ databases">
        <authorList>
            <person name="De Canck E."/>
        </authorList>
    </citation>
    <scope>NUCLEOTIDE SEQUENCE [LARGE SCALE GENOMIC DNA]</scope>
    <source>
        <strain evidence="2 3">LMG 27177</strain>
    </source>
</reference>
<dbReference type="Pfam" id="PF02371">
    <property type="entry name" value="Transposase_20"/>
    <property type="match status" value="1"/>
</dbReference>
<dbReference type="PANTHER" id="PTHR33055:SF3">
    <property type="entry name" value="PUTATIVE TRANSPOSASE FOR IS117-RELATED"/>
    <property type="match status" value="1"/>
</dbReference>